<evidence type="ECO:0000256" key="1">
    <source>
        <dbReference type="SAM" id="Phobius"/>
    </source>
</evidence>
<gene>
    <name evidence="2" type="ORF">Cni_G17202</name>
</gene>
<dbReference type="EMBL" id="CP136894">
    <property type="protein sequence ID" value="WOL08449.1"/>
    <property type="molecule type" value="Genomic_DNA"/>
</dbReference>
<dbReference type="Proteomes" id="UP001327560">
    <property type="component" value="Chromosome 5"/>
</dbReference>
<organism evidence="2 3">
    <name type="scientific">Canna indica</name>
    <name type="common">Indian-shot</name>
    <dbReference type="NCBI Taxonomy" id="4628"/>
    <lineage>
        <taxon>Eukaryota</taxon>
        <taxon>Viridiplantae</taxon>
        <taxon>Streptophyta</taxon>
        <taxon>Embryophyta</taxon>
        <taxon>Tracheophyta</taxon>
        <taxon>Spermatophyta</taxon>
        <taxon>Magnoliopsida</taxon>
        <taxon>Liliopsida</taxon>
        <taxon>Zingiberales</taxon>
        <taxon>Cannaceae</taxon>
        <taxon>Canna</taxon>
    </lineage>
</organism>
<reference evidence="2 3" key="1">
    <citation type="submission" date="2023-10" db="EMBL/GenBank/DDBJ databases">
        <title>Chromosome-scale genome assembly provides insights into flower coloration mechanisms of Canna indica.</title>
        <authorList>
            <person name="Li C."/>
        </authorList>
    </citation>
    <scope>NUCLEOTIDE SEQUENCE [LARGE SCALE GENOMIC DNA]</scope>
    <source>
        <tissue evidence="2">Flower</tissue>
    </source>
</reference>
<keyword evidence="1" id="KW-0812">Transmembrane</keyword>
<name>A0AAQ3KHB4_9LILI</name>
<evidence type="ECO:0000313" key="3">
    <source>
        <dbReference type="Proteomes" id="UP001327560"/>
    </source>
</evidence>
<proteinExistence type="predicted"/>
<sequence length="134" mass="14373">MAFPFPMLSAFHLRDSLLHRWPLLVYAATWTALITAAVAVAAFSPELAFVWAVSQTLSFAGPCGAASVRLPLDGPPGEVVCVPAYLFERSSVDVVIPPLFAVAVVTAAVCVTRAVGPWEDEEEEEEEEELDVGV</sequence>
<dbReference type="PANTHER" id="PTHR34658:SF2">
    <property type="entry name" value="OS01G0151800 PROTEIN"/>
    <property type="match status" value="1"/>
</dbReference>
<feature type="transmembrane region" description="Helical" evidence="1">
    <location>
        <begin position="95"/>
        <end position="115"/>
    </location>
</feature>
<evidence type="ECO:0000313" key="2">
    <source>
        <dbReference type="EMBL" id="WOL08449.1"/>
    </source>
</evidence>
<keyword evidence="1" id="KW-0472">Membrane</keyword>
<keyword evidence="3" id="KW-1185">Reference proteome</keyword>
<dbReference type="PANTHER" id="PTHR34658">
    <property type="entry name" value="OS01G0151800 PROTEIN"/>
    <property type="match status" value="1"/>
</dbReference>
<accession>A0AAQ3KHB4</accession>
<feature type="transmembrane region" description="Helical" evidence="1">
    <location>
        <begin position="21"/>
        <end position="43"/>
    </location>
</feature>
<keyword evidence="1" id="KW-1133">Transmembrane helix</keyword>
<protein>
    <submittedName>
        <fullName evidence="2">Uncharacterized protein</fullName>
    </submittedName>
</protein>
<dbReference type="AlphaFoldDB" id="A0AAQ3KHB4"/>